<evidence type="ECO:0000256" key="7">
    <source>
        <dbReference type="ARBA" id="ARBA00022842"/>
    </source>
</evidence>
<evidence type="ECO:0000259" key="11">
    <source>
        <dbReference type="Pfam" id="PF01557"/>
    </source>
</evidence>
<reference evidence="13 14" key="1">
    <citation type="submission" date="2024-01" db="EMBL/GenBank/DDBJ databases">
        <authorList>
            <person name="Allen C."/>
            <person name="Tagirdzhanova G."/>
        </authorList>
    </citation>
    <scope>NUCLEOTIDE SEQUENCE [LARGE SCALE GENOMIC DNA]</scope>
</reference>
<comment type="cofactor">
    <cofactor evidence="10">
        <name>Mg(2+)</name>
        <dbReference type="ChEBI" id="CHEBI:18420"/>
    </cofactor>
    <cofactor evidence="10">
        <name>Ca(2+)</name>
        <dbReference type="ChEBI" id="CHEBI:29108"/>
    </cofactor>
</comment>
<feature type="domain" description="Fumarylacetoacetase N-terminal" evidence="12">
    <location>
        <begin position="21"/>
        <end position="129"/>
    </location>
</feature>
<protein>
    <recommendedName>
        <fullName evidence="3 10">Fumarylacetoacetase</fullName>
        <ecNumber evidence="3 10">3.7.1.2</ecNumber>
    </recommendedName>
    <alternativeName>
        <fullName evidence="10">Fumarylacetoacetate hydrolase</fullName>
    </alternativeName>
</protein>
<evidence type="ECO:0000256" key="4">
    <source>
        <dbReference type="ARBA" id="ARBA00022723"/>
    </source>
</evidence>
<evidence type="ECO:0000256" key="5">
    <source>
        <dbReference type="ARBA" id="ARBA00022801"/>
    </source>
</evidence>
<gene>
    <name evidence="13" type="ORF">SEUCBS140593_005524</name>
</gene>
<dbReference type="SUPFAM" id="SSF56529">
    <property type="entry name" value="FAH"/>
    <property type="match status" value="1"/>
</dbReference>
<dbReference type="PANTHER" id="PTHR43069">
    <property type="entry name" value="FUMARYLACETOACETASE"/>
    <property type="match status" value="1"/>
</dbReference>
<keyword evidence="6 10" id="KW-0106">Calcium</keyword>
<comment type="similarity">
    <text evidence="2 10">Belongs to the FAH family.</text>
</comment>
<proteinExistence type="inferred from homology"/>
<comment type="caution">
    <text evidence="13">The sequence shown here is derived from an EMBL/GenBank/DDBJ whole genome shotgun (WGS) entry which is preliminary data.</text>
</comment>
<organism evidence="13 14">
    <name type="scientific">Sporothrix eucalyptigena</name>
    <dbReference type="NCBI Taxonomy" id="1812306"/>
    <lineage>
        <taxon>Eukaryota</taxon>
        <taxon>Fungi</taxon>
        <taxon>Dikarya</taxon>
        <taxon>Ascomycota</taxon>
        <taxon>Pezizomycotina</taxon>
        <taxon>Sordariomycetes</taxon>
        <taxon>Sordariomycetidae</taxon>
        <taxon>Ophiostomatales</taxon>
        <taxon>Ophiostomataceae</taxon>
        <taxon>Sporothrix</taxon>
    </lineage>
</organism>
<evidence type="ECO:0000256" key="8">
    <source>
        <dbReference type="ARBA" id="ARBA00022878"/>
    </source>
</evidence>
<evidence type="ECO:0000313" key="13">
    <source>
        <dbReference type="EMBL" id="CAK7224289.1"/>
    </source>
</evidence>
<feature type="domain" description="Fumarylacetoacetase-like C-terminal" evidence="11">
    <location>
        <begin position="158"/>
        <end position="424"/>
    </location>
</feature>
<comment type="catalytic activity">
    <reaction evidence="10">
        <text>4-fumarylacetoacetate + H2O = acetoacetate + fumarate + H(+)</text>
        <dbReference type="Rhea" id="RHEA:10244"/>
        <dbReference type="ChEBI" id="CHEBI:13705"/>
        <dbReference type="ChEBI" id="CHEBI:15377"/>
        <dbReference type="ChEBI" id="CHEBI:15378"/>
        <dbReference type="ChEBI" id="CHEBI:18034"/>
        <dbReference type="ChEBI" id="CHEBI:29806"/>
        <dbReference type="EC" id="3.7.1.2"/>
    </reaction>
</comment>
<keyword evidence="5 10" id="KW-0378">Hydrolase</keyword>
<accession>A0ABP0BX45</accession>
<dbReference type="InterPro" id="IPR015377">
    <property type="entry name" value="Fumarylacetoacetase_N"/>
</dbReference>
<comment type="pathway">
    <text evidence="1 10">Amino-acid degradation; L-phenylalanine degradation; acetoacetate and fumarate from L-phenylalanine: step 6/6.</text>
</comment>
<dbReference type="Proteomes" id="UP001642482">
    <property type="component" value="Unassembled WGS sequence"/>
</dbReference>
<dbReference type="EMBL" id="CAWUHD010000054">
    <property type="protein sequence ID" value="CAK7224289.1"/>
    <property type="molecule type" value="Genomic_DNA"/>
</dbReference>
<evidence type="ECO:0000256" key="10">
    <source>
        <dbReference type="RuleBase" id="RU366008"/>
    </source>
</evidence>
<dbReference type="NCBIfam" id="TIGR01266">
    <property type="entry name" value="fum_ac_acetase"/>
    <property type="match status" value="1"/>
</dbReference>
<evidence type="ECO:0000256" key="6">
    <source>
        <dbReference type="ARBA" id="ARBA00022837"/>
    </source>
</evidence>
<dbReference type="Pfam" id="PF09298">
    <property type="entry name" value="FAA_hydrolase_N"/>
    <property type="match status" value="1"/>
</dbReference>
<dbReference type="Pfam" id="PF01557">
    <property type="entry name" value="FAA_hydrolase"/>
    <property type="match status" value="1"/>
</dbReference>
<name>A0ABP0BX45_9PEZI</name>
<keyword evidence="14" id="KW-1185">Reference proteome</keyword>
<dbReference type="SUPFAM" id="SSF63433">
    <property type="entry name" value="Fumarylacetoacetate hydrolase, FAH, N-terminal domain"/>
    <property type="match status" value="1"/>
</dbReference>
<dbReference type="Gene3D" id="3.90.850.10">
    <property type="entry name" value="Fumarylacetoacetase-like, C-terminal domain"/>
    <property type="match status" value="1"/>
</dbReference>
<dbReference type="InterPro" id="IPR036462">
    <property type="entry name" value="Fumarylacetoacetase_N_sf"/>
</dbReference>
<evidence type="ECO:0000256" key="2">
    <source>
        <dbReference type="ARBA" id="ARBA00010211"/>
    </source>
</evidence>
<dbReference type="EC" id="3.7.1.2" evidence="3 10"/>
<evidence type="ECO:0000259" key="12">
    <source>
        <dbReference type="Pfam" id="PF09298"/>
    </source>
</evidence>
<evidence type="ECO:0000313" key="14">
    <source>
        <dbReference type="Proteomes" id="UP001642482"/>
    </source>
</evidence>
<keyword evidence="7 10" id="KW-0460">Magnesium</keyword>
<keyword evidence="8 10" id="KW-0828">Tyrosine catabolism</keyword>
<evidence type="ECO:0000256" key="9">
    <source>
        <dbReference type="ARBA" id="ARBA00023232"/>
    </source>
</evidence>
<sequence>MTPLRSWLAVPKESPFSLRCLPFGIISSAADPSRRVAVAIGNHAVDLKAFALGGGFQGLPEMHSHTDVFSEDALNRFAALGQDRHRAVRTYLQGVLRADDTAHAALLRDNAPLRASAIVPLASVTMHLPMRIGDYTDFYAGIRHASTVGTILRGADKALQPNYTHLPVAYHGRASSIVVSGTPVRRPRGQILPAGSATPVFAACRRMDIELEMAALVCRDSALGTPIDVNEAASYVFGYVLMNDWSARDIQAWEYVPLGPFTAKNFGTTISPWVVLADALEPFRTAALPNDTPLQPYLNESRTDAIFDIHLRVELKTASGNSMVLSNSNAANLIWSFPQMIAHHTITGCNLQVGDLLGSGTISGPDPGTQGSLLEANMGGKTPIQLPGGETRMFLEDGDTITITGWAGDEEGGLVGFGDCTGQVLPALV</sequence>
<dbReference type="Gene3D" id="2.30.30.230">
    <property type="entry name" value="Fumarylacetoacetase, N-terminal domain"/>
    <property type="match status" value="1"/>
</dbReference>
<dbReference type="InterPro" id="IPR036663">
    <property type="entry name" value="Fumarylacetoacetase_C_sf"/>
</dbReference>
<dbReference type="InterPro" id="IPR005959">
    <property type="entry name" value="Fumarylacetoacetase"/>
</dbReference>
<dbReference type="InterPro" id="IPR011234">
    <property type="entry name" value="Fumarylacetoacetase-like_C"/>
</dbReference>
<dbReference type="PANTHER" id="PTHR43069:SF2">
    <property type="entry name" value="FUMARYLACETOACETASE"/>
    <property type="match status" value="1"/>
</dbReference>
<evidence type="ECO:0000256" key="1">
    <source>
        <dbReference type="ARBA" id="ARBA00004782"/>
    </source>
</evidence>
<keyword evidence="4 10" id="KW-0479">Metal-binding</keyword>
<evidence type="ECO:0000256" key="3">
    <source>
        <dbReference type="ARBA" id="ARBA00012094"/>
    </source>
</evidence>
<keyword evidence="9 10" id="KW-0585">Phenylalanine catabolism</keyword>